<organism evidence="5 6">
    <name type="scientific">Cohnella silvisoli</name>
    <dbReference type="NCBI Taxonomy" id="2873699"/>
    <lineage>
        <taxon>Bacteria</taxon>
        <taxon>Bacillati</taxon>
        <taxon>Bacillota</taxon>
        <taxon>Bacilli</taxon>
        <taxon>Bacillales</taxon>
        <taxon>Paenibacillaceae</taxon>
        <taxon>Cohnella</taxon>
    </lineage>
</organism>
<dbReference type="PRINTS" id="PR00032">
    <property type="entry name" value="HTHARAC"/>
</dbReference>
<gene>
    <name evidence="5" type="ORF">QJS35_19515</name>
</gene>
<sequence length="289" mass="33804">MLKTNYGFSYMDEAKQLMVIRKIGWESTTNETYRWDGLTRGDKFVVFQYTLSGEGHLVYEDKHFTIPKNHGFFVKIPDGHRYYYQSESKTPWEFIFLVAEGAHVFSYWNEIIERNGPIMILKPNSKPITILWEMMQDVQNKVMLDKYDISVRLYEWIVSCLRFIDGKPDYGHVIPEAIINAQKFMEEQYHRVLTLEEIAAAANTSKYHFCRLYVKYTGVTPISHLTKIRIEEAARLLRETKQSVAKIAASTGFENSSYFGKVFRRMIGTSPQQFRDASDDLPANHIFID</sequence>
<keyword evidence="6" id="KW-1185">Reference proteome</keyword>
<dbReference type="InterPro" id="IPR009057">
    <property type="entry name" value="Homeodomain-like_sf"/>
</dbReference>
<dbReference type="InterPro" id="IPR018060">
    <property type="entry name" value="HTH_AraC"/>
</dbReference>
<keyword evidence="2" id="KW-0238">DNA-binding</keyword>
<dbReference type="PANTHER" id="PTHR43280">
    <property type="entry name" value="ARAC-FAMILY TRANSCRIPTIONAL REGULATOR"/>
    <property type="match status" value="1"/>
</dbReference>
<dbReference type="Pfam" id="PF02311">
    <property type="entry name" value="AraC_binding"/>
    <property type="match status" value="1"/>
</dbReference>
<evidence type="ECO:0000256" key="2">
    <source>
        <dbReference type="ARBA" id="ARBA00023125"/>
    </source>
</evidence>
<evidence type="ECO:0000313" key="6">
    <source>
        <dbReference type="Proteomes" id="UP001493487"/>
    </source>
</evidence>
<dbReference type="PROSITE" id="PS00041">
    <property type="entry name" value="HTH_ARAC_FAMILY_1"/>
    <property type="match status" value="1"/>
</dbReference>
<dbReference type="InterPro" id="IPR018062">
    <property type="entry name" value="HTH_AraC-typ_CS"/>
</dbReference>
<dbReference type="EMBL" id="JASKHM010000011">
    <property type="protein sequence ID" value="MEQ4484592.1"/>
    <property type="molecule type" value="Genomic_DNA"/>
</dbReference>
<dbReference type="PROSITE" id="PS01124">
    <property type="entry name" value="HTH_ARAC_FAMILY_2"/>
    <property type="match status" value="1"/>
</dbReference>
<feature type="domain" description="HTH araC/xylS-type" evidence="4">
    <location>
        <begin position="179"/>
        <end position="277"/>
    </location>
</feature>
<keyword evidence="1" id="KW-0805">Transcription regulation</keyword>
<evidence type="ECO:0000256" key="1">
    <source>
        <dbReference type="ARBA" id="ARBA00023015"/>
    </source>
</evidence>
<protein>
    <submittedName>
        <fullName evidence="5">AraC family transcriptional regulator</fullName>
    </submittedName>
</protein>
<comment type="caution">
    <text evidence="5">The sequence shown here is derived from an EMBL/GenBank/DDBJ whole genome shotgun (WGS) entry which is preliminary data.</text>
</comment>
<dbReference type="Gene3D" id="1.10.10.60">
    <property type="entry name" value="Homeodomain-like"/>
    <property type="match status" value="2"/>
</dbReference>
<name>A0ABV1KXR1_9BACL</name>
<dbReference type="SUPFAM" id="SSF51215">
    <property type="entry name" value="Regulatory protein AraC"/>
    <property type="match status" value="1"/>
</dbReference>
<dbReference type="Pfam" id="PF12833">
    <property type="entry name" value="HTH_18"/>
    <property type="match status" value="1"/>
</dbReference>
<keyword evidence="3" id="KW-0804">Transcription</keyword>
<dbReference type="InterPro" id="IPR020449">
    <property type="entry name" value="Tscrpt_reg_AraC-type_HTH"/>
</dbReference>
<evidence type="ECO:0000259" key="4">
    <source>
        <dbReference type="PROSITE" id="PS01124"/>
    </source>
</evidence>
<dbReference type="RefSeq" id="WP_232186812.1">
    <property type="nucleotide sequence ID" value="NZ_JAIOAP010000010.1"/>
</dbReference>
<accession>A0ABV1KXR1</accession>
<dbReference type="Proteomes" id="UP001493487">
    <property type="component" value="Unassembled WGS sequence"/>
</dbReference>
<dbReference type="SMART" id="SM00342">
    <property type="entry name" value="HTH_ARAC"/>
    <property type="match status" value="1"/>
</dbReference>
<reference evidence="5 6" key="1">
    <citation type="journal article" date="2023" name="Genome Announc.">
        <title>Pan-Genome Analyses of the Genus Cohnella and Proposal of the Novel Species Cohnella silvisoli sp. nov., Isolated from Forest Soil.</title>
        <authorList>
            <person name="Wang C."/>
            <person name="Mao L."/>
            <person name="Bao G."/>
            <person name="Zhu H."/>
        </authorList>
    </citation>
    <scope>NUCLEOTIDE SEQUENCE [LARGE SCALE GENOMIC DNA]</scope>
    <source>
        <strain evidence="5 6">NL03-T5-1</strain>
    </source>
</reference>
<dbReference type="InterPro" id="IPR037923">
    <property type="entry name" value="HTH-like"/>
</dbReference>
<dbReference type="InterPro" id="IPR003313">
    <property type="entry name" value="AraC-bd"/>
</dbReference>
<evidence type="ECO:0000256" key="3">
    <source>
        <dbReference type="ARBA" id="ARBA00023163"/>
    </source>
</evidence>
<evidence type="ECO:0000313" key="5">
    <source>
        <dbReference type="EMBL" id="MEQ4484592.1"/>
    </source>
</evidence>
<dbReference type="SUPFAM" id="SSF46689">
    <property type="entry name" value="Homeodomain-like"/>
    <property type="match status" value="2"/>
</dbReference>
<proteinExistence type="predicted"/>
<dbReference type="PANTHER" id="PTHR43280:SF2">
    <property type="entry name" value="HTH-TYPE TRANSCRIPTIONAL REGULATOR EXSA"/>
    <property type="match status" value="1"/>
</dbReference>